<dbReference type="OrthoDB" id="4981795at2"/>
<feature type="compositionally biased region" description="Basic and acidic residues" evidence="1">
    <location>
        <begin position="1"/>
        <end position="35"/>
    </location>
</feature>
<evidence type="ECO:0000313" key="3">
    <source>
        <dbReference type="EMBL" id="NYD67487.1"/>
    </source>
</evidence>
<dbReference type="RefSeq" id="WP_129172555.1">
    <property type="nucleotide sequence ID" value="NZ_JACCBI010000001.1"/>
</dbReference>
<keyword evidence="2" id="KW-1133">Transmembrane helix</keyword>
<dbReference type="EMBL" id="SDPM01000001">
    <property type="protein sequence ID" value="RXZ88290.1"/>
    <property type="molecule type" value="Genomic_DNA"/>
</dbReference>
<protein>
    <submittedName>
        <fullName evidence="4">Uncharacterized protein</fullName>
    </submittedName>
</protein>
<reference evidence="4 5" key="1">
    <citation type="submission" date="2019-01" db="EMBL/GenBank/DDBJ databases">
        <title>Agromyces.</title>
        <authorList>
            <person name="Li J."/>
        </authorList>
    </citation>
    <scope>NUCLEOTIDE SEQUENCE [LARGE SCALE GENOMIC DNA]</scope>
    <source>
        <strain evidence="4 5">DSM 23870</strain>
    </source>
</reference>
<dbReference type="EMBL" id="JACCBI010000001">
    <property type="protein sequence ID" value="NYD67487.1"/>
    <property type="molecule type" value="Genomic_DNA"/>
</dbReference>
<evidence type="ECO:0000256" key="1">
    <source>
        <dbReference type="SAM" id="MobiDB-lite"/>
    </source>
</evidence>
<dbReference type="Proteomes" id="UP000292686">
    <property type="component" value="Unassembled WGS sequence"/>
</dbReference>
<comment type="caution">
    <text evidence="4">The sequence shown here is derived from an EMBL/GenBank/DDBJ whole genome shotgun (WGS) entry which is preliminary data.</text>
</comment>
<proteinExistence type="predicted"/>
<feature type="compositionally biased region" description="Basic and acidic residues" evidence="1">
    <location>
        <begin position="58"/>
        <end position="76"/>
    </location>
</feature>
<evidence type="ECO:0000313" key="4">
    <source>
        <dbReference type="EMBL" id="RXZ88290.1"/>
    </source>
</evidence>
<reference evidence="3 6" key="2">
    <citation type="submission" date="2020-07" db="EMBL/GenBank/DDBJ databases">
        <title>Sequencing the genomes of 1000 actinobacteria strains.</title>
        <authorList>
            <person name="Klenk H.-P."/>
        </authorList>
    </citation>
    <scope>NUCLEOTIDE SEQUENCE [LARGE SCALE GENOMIC DNA]</scope>
    <source>
        <strain evidence="3 6">DSM 23870</strain>
    </source>
</reference>
<evidence type="ECO:0000256" key="2">
    <source>
        <dbReference type="SAM" id="Phobius"/>
    </source>
</evidence>
<name>A0A4Q2MGK6_9MICO</name>
<accession>A0A4Q2MGK6</accession>
<keyword evidence="2" id="KW-0812">Transmembrane</keyword>
<keyword evidence="2" id="KW-0472">Membrane</keyword>
<sequence length="210" mass="22871">MIVDPRFDPRFQRGGEKAAKDDARGPIARDQRDEAQASPVGQEPGTDARTTAPSGDDIWSRPRRERLRPTEQRPTEQRPTAPRPTEPRPEVLAVPGAVETRDDAGLESLFGAAESTEPPAAPTSPESEQRDDRWLWGAIVGCVVLIGILIAAYWSFVLDSTTAMMGSMLPEQQMLNQLVTSFAPAAVQALLIALVALLVLAALSRPRRAR</sequence>
<organism evidence="4 5">
    <name type="scientific">Agromyces atrinae</name>
    <dbReference type="NCBI Taxonomy" id="592376"/>
    <lineage>
        <taxon>Bacteria</taxon>
        <taxon>Bacillati</taxon>
        <taxon>Actinomycetota</taxon>
        <taxon>Actinomycetes</taxon>
        <taxon>Micrococcales</taxon>
        <taxon>Microbacteriaceae</taxon>
        <taxon>Agromyces</taxon>
    </lineage>
</organism>
<feature type="transmembrane region" description="Helical" evidence="2">
    <location>
        <begin position="178"/>
        <end position="203"/>
    </location>
</feature>
<feature type="transmembrane region" description="Helical" evidence="2">
    <location>
        <begin position="134"/>
        <end position="158"/>
    </location>
</feature>
<evidence type="ECO:0000313" key="6">
    <source>
        <dbReference type="Proteomes" id="UP000581087"/>
    </source>
</evidence>
<feature type="region of interest" description="Disordered" evidence="1">
    <location>
        <begin position="1"/>
        <end position="97"/>
    </location>
</feature>
<evidence type="ECO:0000313" key="5">
    <source>
        <dbReference type="Proteomes" id="UP000292686"/>
    </source>
</evidence>
<keyword evidence="5" id="KW-1185">Reference proteome</keyword>
<dbReference type="AlphaFoldDB" id="A0A4Q2MGK6"/>
<gene>
    <name evidence="3" type="ORF">BJ972_002006</name>
    <name evidence="4" type="ORF">ESP50_03700</name>
</gene>
<dbReference type="Proteomes" id="UP000581087">
    <property type="component" value="Unassembled WGS sequence"/>
</dbReference>